<organism evidence="1 2">
    <name type="scientific">Flemingia macrophylla</name>
    <dbReference type="NCBI Taxonomy" id="520843"/>
    <lineage>
        <taxon>Eukaryota</taxon>
        <taxon>Viridiplantae</taxon>
        <taxon>Streptophyta</taxon>
        <taxon>Embryophyta</taxon>
        <taxon>Tracheophyta</taxon>
        <taxon>Spermatophyta</taxon>
        <taxon>Magnoliopsida</taxon>
        <taxon>eudicotyledons</taxon>
        <taxon>Gunneridae</taxon>
        <taxon>Pentapetalae</taxon>
        <taxon>rosids</taxon>
        <taxon>fabids</taxon>
        <taxon>Fabales</taxon>
        <taxon>Fabaceae</taxon>
        <taxon>Papilionoideae</taxon>
        <taxon>50 kb inversion clade</taxon>
        <taxon>NPAAA clade</taxon>
        <taxon>indigoferoid/millettioid clade</taxon>
        <taxon>Phaseoleae</taxon>
        <taxon>Flemingia</taxon>
    </lineage>
</organism>
<dbReference type="EMBL" id="JBGMDY010000001">
    <property type="protein sequence ID" value="KAL2348682.1"/>
    <property type="molecule type" value="Genomic_DNA"/>
</dbReference>
<reference evidence="1 2" key="1">
    <citation type="submission" date="2024-08" db="EMBL/GenBank/DDBJ databases">
        <title>Insights into the chromosomal genome structure of Flemingia macrophylla.</title>
        <authorList>
            <person name="Ding Y."/>
            <person name="Zhao Y."/>
            <person name="Bi W."/>
            <person name="Wu M."/>
            <person name="Zhao G."/>
            <person name="Gong Y."/>
            <person name="Li W."/>
            <person name="Zhang P."/>
        </authorList>
    </citation>
    <scope>NUCLEOTIDE SEQUENCE [LARGE SCALE GENOMIC DNA]</scope>
    <source>
        <strain evidence="1">DYQJB</strain>
        <tissue evidence="1">Leaf</tissue>
    </source>
</reference>
<dbReference type="SUPFAM" id="SSF52540">
    <property type="entry name" value="P-loop containing nucleoside triphosphate hydrolases"/>
    <property type="match status" value="1"/>
</dbReference>
<gene>
    <name evidence="1" type="ORF">Fmac_002682</name>
</gene>
<dbReference type="InterPro" id="IPR027417">
    <property type="entry name" value="P-loop_NTPase"/>
</dbReference>
<sequence>MHDFLQRFHDLFSFPWISYNLESLRPGVGKTTVMREIARVLSDELHKRVVIVDTSNEIGGDGNVPHAAIGNARRMQTDKSVDMLLGGKCSQVERAGVFKYMPTRWHIPVTLACR</sequence>
<dbReference type="AlphaFoldDB" id="A0ABD1NKN7"/>
<proteinExistence type="predicted"/>
<comment type="caution">
    <text evidence="1">The sequence shown here is derived from an EMBL/GenBank/DDBJ whole genome shotgun (WGS) entry which is preliminary data.</text>
</comment>
<dbReference type="PANTHER" id="PTHR20953:SF13">
    <property type="entry name" value="EXPRESSED PROTEIN"/>
    <property type="match status" value="1"/>
</dbReference>
<dbReference type="Proteomes" id="UP001603857">
    <property type="component" value="Unassembled WGS sequence"/>
</dbReference>
<evidence type="ECO:0000313" key="2">
    <source>
        <dbReference type="Proteomes" id="UP001603857"/>
    </source>
</evidence>
<evidence type="ECO:0000313" key="1">
    <source>
        <dbReference type="EMBL" id="KAL2348682.1"/>
    </source>
</evidence>
<protein>
    <submittedName>
        <fullName evidence="1">Uncharacterized protein</fullName>
    </submittedName>
</protein>
<dbReference type="PANTHER" id="PTHR20953">
    <property type="entry name" value="KINASE-RELATED"/>
    <property type="match status" value="1"/>
</dbReference>
<accession>A0ABD1NKN7</accession>
<name>A0ABD1NKN7_9FABA</name>
<keyword evidence="2" id="KW-1185">Reference proteome</keyword>